<evidence type="ECO:0000313" key="13">
    <source>
        <dbReference type="Proteomes" id="UP000527860"/>
    </source>
</evidence>
<keyword evidence="2 7" id="KW-0132">Cell division</keyword>
<comment type="function">
    <text evidence="7">Essential cell division protein.</text>
</comment>
<evidence type="ECO:0000256" key="9">
    <source>
        <dbReference type="SAM" id="MobiDB-lite"/>
    </source>
</evidence>
<dbReference type="HAMAP" id="MF_00910">
    <property type="entry name" value="FtsL"/>
    <property type="match status" value="1"/>
</dbReference>
<comment type="caution">
    <text evidence="10">The sequence shown here is derived from an EMBL/GenBank/DDBJ whole genome shotgun (WGS) entry which is preliminary data.</text>
</comment>
<dbReference type="GO" id="GO:0005886">
    <property type="term" value="C:plasma membrane"/>
    <property type="evidence" value="ECO:0007669"/>
    <property type="project" value="UniProtKB-SubCell"/>
</dbReference>
<keyword evidence="5 7" id="KW-0472">Membrane</keyword>
<dbReference type="Proteomes" id="UP000527860">
    <property type="component" value="Unassembled WGS sequence"/>
</dbReference>
<proteinExistence type="inferred from homology"/>
<dbReference type="GO" id="GO:0032153">
    <property type="term" value="C:cell division site"/>
    <property type="evidence" value="ECO:0007669"/>
    <property type="project" value="UniProtKB-UniRule"/>
</dbReference>
<evidence type="ECO:0000256" key="8">
    <source>
        <dbReference type="NCBIfam" id="TIGR02209"/>
    </source>
</evidence>
<reference evidence="13" key="2">
    <citation type="submission" date="2020-04" db="EMBL/GenBank/DDBJ databases">
        <title>Genome analysis and biological profiling of marine Cellulosimicrobium funkei MOSEL-ME6.</title>
        <authorList>
            <person name="Tanveer F."/>
            <person name="Xie Y."/>
            <person name="Shinwari Z.K."/>
        </authorList>
    </citation>
    <scope>NUCLEOTIDE SEQUENCE [LARGE SCALE GENOMIC DNA]</scope>
    <source>
        <strain evidence="13">MOSEL-ME25</strain>
    </source>
</reference>
<keyword evidence="3 7" id="KW-0812">Transmembrane</keyword>
<keyword evidence="1 7" id="KW-1003">Cell membrane</keyword>
<evidence type="ECO:0000256" key="6">
    <source>
        <dbReference type="ARBA" id="ARBA00023306"/>
    </source>
</evidence>
<dbReference type="Proteomes" id="UP000031546">
    <property type="component" value="Unassembled WGS sequence"/>
</dbReference>
<evidence type="ECO:0000256" key="1">
    <source>
        <dbReference type="ARBA" id="ARBA00022475"/>
    </source>
</evidence>
<organism evidence="10 12">
    <name type="scientific">Salinicoccus roseus</name>
    <dbReference type="NCBI Taxonomy" id="45670"/>
    <lineage>
        <taxon>Bacteria</taxon>
        <taxon>Bacillati</taxon>
        <taxon>Bacillota</taxon>
        <taxon>Bacilli</taxon>
        <taxon>Bacillales</taxon>
        <taxon>Staphylococcaceae</taxon>
        <taxon>Salinicoccus</taxon>
    </lineage>
</organism>
<reference evidence="10 12" key="1">
    <citation type="submission" date="2015-01" db="EMBL/GenBank/DDBJ databases">
        <title>Genome sequences of high lactate-tolerant strain Salinicoccus roseus W12 with industrial interest.</title>
        <authorList>
            <person name="Wang H."/>
            <person name="Yu B."/>
        </authorList>
    </citation>
    <scope>NUCLEOTIDE SEQUENCE [LARGE SCALE GENOMIC DNA]</scope>
    <source>
        <strain evidence="10 12">W12</strain>
    </source>
</reference>
<dbReference type="NCBIfam" id="TIGR02209">
    <property type="entry name" value="ftsL_broad"/>
    <property type="match status" value="1"/>
</dbReference>
<feature type="compositionally biased region" description="Basic and acidic residues" evidence="9">
    <location>
        <begin position="1"/>
        <end position="17"/>
    </location>
</feature>
<feature type="region of interest" description="Disordered" evidence="9">
    <location>
        <begin position="1"/>
        <end position="23"/>
    </location>
</feature>
<evidence type="ECO:0000313" key="10">
    <source>
        <dbReference type="EMBL" id="KIH71113.1"/>
    </source>
</evidence>
<evidence type="ECO:0000256" key="5">
    <source>
        <dbReference type="ARBA" id="ARBA00023136"/>
    </source>
</evidence>
<dbReference type="EMBL" id="JXII01000004">
    <property type="protein sequence ID" value="KIH71113.1"/>
    <property type="molecule type" value="Genomic_DNA"/>
</dbReference>
<sequence length="123" mass="13812">MAVERYHQTLPRPHTEQDPAQGTRKASRVVGLKKFETLVYLMLFALIAAVAVYVLSLNMEAYSLQTEKTQIESEIAVMEGEIGELKTEVTDLASYDRIYEKANELGLDLDNGNVKVAEKYGKD</sequence>
<dbReference type="EMBL" id="JABEVU030000001">
    <property type="protein sequence ID" value="MDB0580351.1"/>
    <property type="molecule type" value="Genomic_DNA"/>
</dbReference>
<dbReference type="InterPro" id="IPR011922">
    <property type="entry name" value="Cell_div_FtsL"/>
</dbReference>
<evidence type="ECO:0000256" key="7">
    <source>
        <dbReference type="HAMAP-Rule" id="MF_00910"/>
    </source>
</evidence>
<keyword evidence="4 7" id="KW-1133">Transmembrane helix</keyword>
<name>A0A0C2DM64_9STAP</name>
<dbReference type="RefSeq" id="WP_040105710.1">
    <property type="nucleotide sequence ID" value="NZ_JABEVU030000001.1"/>
</dbReference>
<comment type="subcellular location">
    <subcellularLocation>
        <location evidence="7">Cell membrane</location>
        <topology evidence="7">Single-pass type II membrane protein</topology>
    </subcellularLocation>
    <text evidence="7">Localizes to the division septum where it forms a ring structure.</text>
</comment>
<evidence type="ECO:0000256" key="2">
    <source>
        <dbReference type="ARBA" id="ARBA00022618"/>
    </source>
</evidence>
<evidence type="ECO:0000313" key="12">
    <source>
        <dbReference type="Proteomes" id="UP000031546"/>
    </source>
</evidence>
<keyword evidence="13" id="KW-1185">Reference proteome</keyword>
<accession>A0A0C2DM64</accession>
<dbReference type="GO" id="GO:0043093">
    <property type="term" value="P:FtsZ-dependent cytokinesis"/>
    <property type="evidence" value="ECO:0007669"/>
    <property type="project" value="UniProtKB-UniRule"/>
</dbReference>
<evidence type="ECO:0000256" key="4">
    <source>
        <dbReference type="ARBA" id="ARBA00022989"/>
    </source>
</evidence>
<dbReference type="GeneID" id="77845113"/>
<reference evidence="11 13" key="4">
    <citation type="submission" date="2022-12" db="EMBL/GenBank/DDBJ databases">
        <title>Genome analysis and biological profiling of marine Salinicoccus roseus MOSEL-ME25.</title>
        <authorList>
            <person name="Mirza F.T."/>
            <person name="Xie Y."/>
            <person name="Shinwari Z.K."/>
        </authorList>
    </citation>
    <scope>NUCLEOTIDE SEQUENCE [LARGE SCALE GENOMIC DNA]</scope>
    <source>
        <strain evidence="11 13">MOSEL-ME25</strain>
    </source>
</reference>
<protein>
    <recommendedName>
        <fullName evidence="7 8">Cell division protein FtsL</fullName>
    </recommendedName>
</protein>
<dbReference type="OrthoDB" id="14664at2"/>
<reference evidence="11" key="3">
    <citation type="submission" date="2020-04" db="EMBL/GenBank/DDBJ databases">
        <authorList>
            <person name="Tanveer F."/>
            <person name="Xie Y."/>
            <person name="Shinwari Z.K."/>
        </authorList>
    </citation>
    <scope>NUCLEOTIDE SEQUENCE</scope>
    <source>
        <strain evidence="11">MOSEL-ME25</strain>
    </source>
</reference>
<feature type="transmembrane region" description="Helical" evidence="7">
    <location>
        <begin position="37"/>
        <end position="55"/>
    </location>
</feature>
<evidence type="ECO:0000313" key="11">
    <source>
        <dbReference type="EMBL" id="MDB0580351.1"/>
    </source>
</evidence>
<dbReference type="AlphaFoldDB" id="A0A0C2DM64"/>
<evidence type="ECO:0000256" key="3">
    <source>
        <dbReference type="ARBA" id="ARBA00022692"/>
    </source>
</evidence>
<dbReference type="STRING" id="45670.SN16_06045"/>
<keyword evidence="6 7" id="KW-0131">Cell cycle</keyword>
<comment type="similarity">
    <text evidence="7">Belongs to the FtsL family.</text>
</comment>
<gene>
    <name evidence="7 11" type="primary">ftsL</name>
    <name evidence="11" type="ORF">F7P68_0007390</name>
    <name evidence="10" type="ORF">SN16_06045</name>
</gene>